<dbReference type="Gene3D" id="3.40.50.1000">
    <property type="entry name" value="HAD superfamily/HAD-like"/>
    <property type="match status" value="1"/>
</dbReference>
<name>A0A2T9ZKZ0_9FUNG</name>
<dbReference type="SUPFAM" id="SSF56784">
    <property type="entry name" value="HAD-like"/>
    <property type="match status" value="1"/>
</dbReference>
<protein>
    <recommendedName>
        <fullName evidence="3">Haloacid dehalogenase-like hydrolase domain-containing protein 3</fullName>
    </recommendedName>
</protein>
<dbReference type="PRINTS" id="PR00413">
    <property type="entry name" value="HADHALOGNASE"/>
</dbReference>
<dbReference type="NCBIfam" id="TIGR01549">
    <property type="entry name" value="HAD-SF-IA-v1"/>
    <property type="match status" value="1"/>
</dbReference>
<dbReference type="SFLD" id="SFLDG01129">
    <property type="entry name" value="C1.5:_HAD__Beta-PGM__Phosphata"/>
    <property type="match status" value="1"/>
</dbReference>
<dbReference type="PANTHER" id="PTHR46191:SF2">
    <property type="entry name" value="HALOACID DEHALOGENASE-LIKE HYDROLASE DOMAIN-CONTAINING PROTEIN 3"/>
    <property type="match status" value="1"/>
</dbReference>
<sequence>MKSQKIKAISFDAIGTLVEFRHPPHQVYARFLYENSSFNNELSDDQKFAAFKKSYKKINSLYPCYGWKQRISDDEWWKMVIRDTWLEYGAAIEDFQGILDQATAELMDWFTSSVGYTLVPGSTQLLDNLRKNGYILGILSNSDSSLGKVLADLGILEFFSFVIQSSSTGLSKPDPEFFALALNKFNLTVSTNNRASKLNQPPTSNCLQPSQILHIGDDFKRDFVGALSAGFSSVLISQKDKYQCKNDPLFSYFEHKNSFGIIRNLNEIENLNLEIK</sequence>
<dbReference type="InterPro" id="IPR051828">
    <property type="entry name" value="HAD-like_hydrolase_domain"/>
</dbReference>
<dbReference type="PANTHER" id="PTHR46191">
    <property type="match status" value="1"/>
</dbReference>
<dbReference type="NCBIfam" id="TIGR02252">
    <property type="entry name" value="DREG-2"/>
    <property type="match status" value="1"/>
</dbReference>
<dbReference type="Pfam" id="PF00702">
    <property type="entry name" value="Hydrolase"/>
    <property type="match status" value="1"/>
</dbReference>
<dbReference type="InterPro" id="IPR023214">
    <property type="entry name" value="HAD_sf"/>
</dbReference>
<reference evidence="1 2" key="1">
    <citation type="journal article" date="2018" name="MBio">
        <title>Comparative Genomics Reveals the Core Gene Toolbox for the Fungus-Insect Symbiosis.</title>
        <authorList>
            <person name="Wang Y."/>
            <person name="Stata M."/>
            <person name="Wang W."/>
            <person name="Stajich J.E."/>
            <person name="White M.M."/>
            <person name="Moncalvo J.M."/>
        </authorList>
    </citation>
    <scope>NUCLEOTIDE SEQUENCE [LARGE SCALE GENOMIC DNA]</scope>
    <source>
        <strain evidence="1 2">SC-DP-2</strain>
    </source>
</reference>
<dbReference type="GO" id="GO:0016791">
    <property type="term" value="F:phosphatase activity"/>
    <property type="evidence" value="ECO:0007669"/>
    <property type="project" value="UniProtKB-ARBA"/>
</dbReference>
<dbReference type="Proteomes" id="UP000245609">
    <property type="component" value="Unassembled WGS sequence"/>
</dbReference>
<dbReference type="InterPro" id="IPR036412">
    <property type="entry name" value="HAD-like_sf"/>
</dbReference>
<proteinExistence type="predicted"/>
<dbReference type="AlphaFoldDB" id="A0A2T9ZKZ0"/>
<dbReference type="EMBL" id="MBFS01000020">
    <property type="protein sequence ID" value="PVV05273.1"/>
    <property type="molecule type" value="Genomic_DNA"/>
</dbReference>
<evidence type="ECO:0008006" key="3">
    <source>
        <dbReference type="Google" id="ProtNLM"/>
    </source>
</evidence>
<dbReference type="OrthoDB" id="444127at2759"/>
<dbReference type="Gene3D" id="1.10.150.720">
    <property type="entry name" value="Haloacid dehalogenase-like hydrolase"/>
    <property type="match status" value="1"/>
</dbReference>
<dbReference type="InterPro" id="IPR011949">
    <property type="entry name" value="HAD-SF_hydro_IA_REG-2-like"/>
</dbReference>
<gene>
    <name evidence="1" type="ORF">BB560_000210</name>
</gene>
<comment type="caution">
    <text evidence="1">The sequence shown here is derived from an EMBL/GenBank/DDBJ whole genome shotgun (WGS) entry which is preliminary data.</text>
</comment>
<keyword evidence="2" id="KW-1185">Reference proteome</keyword>
<dbReference type="STRING" id="133381.A0A2T9ZKZ0"/>
<dbReference type="InterPro" id="IPR044924">
    <property type="entry name" value="HAD-SF_hydro_IA_REG-2-like_cap"/>
</dbReference>
<accession>A0A2T9ZKZ0</accession>
<dbReference type="InterPro" id="IPR006439">
    <property type="entry name" value="HAD-SF_hydro_IA"/>
</dbReference>
<dbReference type="GO" id="GO:0005634">
    <property type="term" value="C:nucleus"/>
    <property type="evidence" value="ECO:0007669"/>
    <property type="project" value="TreeGrafter"/>
</dbReference>
<organism evidence="1 2">
    <name type="scientific">Smittium megazygosporum</name>
    <dbReference type="NCBI Taxonomy" id="133381"/>
    <lineage>
        <taxon>Eukaryota</taxon>
        <taxon>Fungi</taxon>
        <taxon>Fungi incertae sedis</taxon>
        <taxon>Zoopagomycota</taxon>
        <taxon>Kickxellomycotina</taxon>
        <taxon>Harpellomycetes</taxon>
        <taxon>Harpellales</taxon>
        <taxon>Legeriomycetaceae</taxon>
        <taxon>Smittium</taxon>
    </lineage>
</organism>
<evidence type="ECO:0000313" key="2">
    <source>
        <dbReference type="Proteomes" id="UP000245609"/>
    </source>
</evidence>
<evidence type="ECO:0000313" key="1">
    <source>
        <dbReference type="EMBL" id="PVV05273.1"/>
    </source>
</evidence>
<dbReference type="SFLD" id="SFLDS00003">
    <property type="entry name" value="Haloacid_Dehalogenase"/>
    <property type="match status" value="1"/>
</dbReference>